<dbReference type="Pfam" id="PF13302">
    <property type="entry name" value="Acetyltransf_3"/>
    <property type="match status" value="1"/>
</dbReference>
<sequence length="204" mass="24341">MNDRNWQLDLTIGQQRLQLKLFDDTVLTELYDLIKKNRNTLIGKITWVDSLRNIEDLQLFLKYCLQQAKNKEAFYFAIYLEESMVGCIDFHHFNYTNHSCEIGYWLDQEKRGQGIITRSLIGLMSLFIEQFSMQCFYIIVHVTNTSSRKIPESLGFTNEGLVSEQEFTEQYTEDKILYSLSKQMFKQKLPIWEQRFRLLEKEDS</sequence>
<dbReference type="GO" id="GO:1990189">
    <property type="term" value="F:protein N-terminal-serine acetyltransferase activity"/>
    <property type="evidence" value="ECO:0007669"/>
    <property type="project" value="TreeGrafter"/>
</dbReference>
<dbReference type="AlphaFoldDB" id="S0KWM5"/>
<dbReference type="Proteomes" id="UP000014113">
    <property type="component" value="Unassembled WGS sequence"/>
</dbReference>
<dbReference type="InterPro" id="IPR051908">
    <property type="entry name" value="Ribosomal_N-acetyltransferase"/>
</dbReference>
<gene>
    <name evidence="2" type="ORF">I568_01172</name>
</gene>
<dbReference type="EMBL" id="ASWJ01000004">
    <property type="protein sequence ID" value="EOW84676.1"/>
    <property type="molecule type" value="Genomic_DNA"/>
</dbReference>
<dbReference type="Gene3D" id="3.40.630.30">
    <property type="match status" value="1"/>
</dbReference>
<dbReference type="SUPFAM" id="SSF55729">
    <property type="entry name" value="Acyl-CoA N-acyltransferases (Nat)"/>
    <property type="match status" value="1"/>
</dbReference>
<dbReference type="PANTHER" id="PTHR43441:SF11">
    <property type="entry name" value="RIBOSOMAL-PROTEIN-SERINE ACETYLTRANSFERASE"/>
    <property type="match status" value="1"/>
</dbReference>
<organism evidence="2 3">
    <name type="scientific">Enterococcus columbae DSM 7374 = ATCC 51263</name>
    <dbReference type="NCBI Taxonomy" id="1121865"/>
    <lineage>
        <taxon>Bacteria</taxon>
        <taxon>Bacillati</taxon>
        <taxon>Bacillota</taxon>
        <taxon>Bacilli</taxon>
        <taxon>Lactobacillales</taxon>
        <taxon>Enterococcaceae</taxon>
        <taxon>Enterococcus</taxon>
    </lineage>
</organism>
<dbReference type="PATRIC" id="fig|1121865.3.peg.568"/>
<dbReference type="InterPro" id="IPR016181">
    <property type="entry name" value="Acyl_CoA_acyltransferase"/>
</dbReference>
<name>S0KWM5_9ENTE</name>
<evidence type="ECO:0000259" key="1">
    <source>
        <dbReference type="PROSITE" id="PS51186"/>
    </source>
</evidence>
<protein>
    <recommendedName>
        <fullName evidence="1">N-acetyltransferase domain-containing protein</fullName>
    </recommendedName>
</protein>
<dbReference type="OrthoDB" id="9784707at2"/>
<keyword evidence="3" id="KW-1185">Reference proteome</keyword>
<evidence type="ECO:0000313" key="3">
    <source>
        <dbReference type="Proteomes" id="UP000014113"/>
    </source>
</evidence>
<dbReference type="PANTHER" id="PTHR43441">
    <property type="entry name" value="RIBOSOMAL-PROTEIN-SERINE ACETYLTRANSFERASE"/>
    <property type="match status" value="1"/>
</dbReference>
<dbReference type="GO" id="GO:0008999">
    <property type="term" value="F:protein-N-terminal-alanine acetyltransferase activity"/>
    <property type="evidence" value="ECO:0007669"/>
    <property type="project" value="TreeGrafter"/>
</dbReference>
<dbReference type="RefSeq" id="WP_016182737.1">
    <property type="nucleotide sequence ID" value="NZ_JXKI01000014.1"/>
</dbReference>
<dbReference type="PROSITE" id="PS51186">
    <property type="entry name" value="GNAT"/>
    <property type="match status" value="1"/>
</dbReference>
<reference evidence="2 3" key="1">
    <citation type="submission" date="2013-03" db="EMBL/GenBank/DDBJ databases">
        <title>The Genome Sequence of Enterococcus columbae ATCC_51263 (PacBio/Illumina hybrid assembly).</title>
        <authorList>
            <consortium name="The Broad Institute Genomics Platform"/>
            <consortium name="The Broad Institute Genome Sequencing Center for Infectious Disease"/>
            <person name="Earl A."/>
            <person name="Russ C."/>
            <person name="Gilmore M."/>
            <person name="Surin D."/>
            <person name="Walker B."/>
            <person name="Young S."/>
            <person name="Zeng Q."/>
            <person name="Gargeya S."/>
            <person name="Fitzgerald M."/>
            <person name="Haas B."/>
            <person name="Abouelleil A."/>
            <person name="Allen A.W."/>
            <person name="Alvarado L."/>
            <person name="Arachchi H.M."/>
            <person name="Berlin A.M."/>
            <person name="Chapman S.B."/>
            <person name="Gainer-Dewar J."/>
            <person name="Goldberg J."/>
            <person name="Griggs A."/>
            <person name="Gujja S."/>
            <person name="Hansen M."/>
            <person name="Howarth C."/>
            <person name="Imamovic A."/>
            <person name="Ireland A."/>
            <person name="Larimer J."/>
            <person name="McCowan C."/>
            <person name="Murphy C."/>
            <person name="Pearson M."/>
            <person name="Poon T.W."/>
            <person name="Priest M."/>
            <person name="Roberts A."/>
            <person name="Saif S."/>
            <person name="Shea T."/>
            <person name="Sisk P."/>
            <person name="Sykes S."/>
            <person name="Wortman J."/>
            <person name="Nusbaum C."/>
            <person name="Birren B."/>
        </authorList>
    </citation>
    <scope>NUCLEOTIDE SEQUENCE [LARGE SCALE GENOMIC DNA]</scope>
    <source>
        <strain evidence="2 3">ATCC 51263</strain>
    </source>
</reference>
<dbReference type="eggNOG" id="COG1670">
    <property type="taxonomic scope" value="Bacteria"/>
</dbReference>
<accession>S0KWM5</accession>
<feature type="domain" description="N-acetyltransferase" evidence="1">
    <location>
        <begin position="17"/>
        <end position="183"/>
    </location>
</feature>
<proteinExistence type="predicted"/>
<dbReference type="STRING" id="1121865.OMW_00574"/>
<comment type="caution">
    <text evidence="2">The sequence shown here is derived from an EMBL/GenBank/DDBJ whole genome shotgun (WGS) entry which is preliminary data.</text>
</comment>
<dbReference type="InterPro" id="IPR000182">
    <property type="entry name" value="GNAT_dom"/>
</dbReference>
<dbReference type="GO" id="GO:0005737">
    <property type="term" value="C:cytoplasm"/>
    <property type="evidence" value="ECO:0007669"/>
    <property type="project" value="TreeGrafter"/>
</dbReference>
<evidence type="ECO:0000313" key="2">
    <source>
        <dbReference type="EMBL" id="EOW84676.1"/>
    </source>
</evidence>